<accession>A0A0F9MBP8</accession>
<organism evidence="1">
    <name type="scientific">marine sediment metagenome</name>
    <dbReference type="NCBI Taxonomy" id="412755"/>
    <lineage>
        <taxon>unclassified sequences</taxon>
        <taxon>metagenomes</taxon>
        <taxon>ecological metagenomes</taxon>
    </lineage>
</organism>
<reference evidence="1" key="1">
    <citation type="journal article" date="2015" name="Nature">
        <title>Complex archaea that bridge the gap between prokaryotes and eukaryotes.</title>
        <authorList>
            <person name="Spang A."/>
            <person name="Saw J.H."/>
            <person name="Jorgensen S.L."/>
            <person name="Zaremba-Niedzwiedzka K."/>
            <person name="Martijn J."/>
            <person name="Lind A.E."/>
            <person name="van Eijk R."/>
            <person name="Schleper C."/>
            <person name="Guy L."/>
            <person name="Ettema T.J."/>
        </authorList>
    </citation>
    <scope>NUCLEOTIDE SEQUENCE</scope>
</reference>
<protein>
    <submittedName>
        <fullName evidence="1">Uncharacterized protein</fullName>
    </submittedName>
</protein>
<evidence type="ECO:0000313" key="1">
    <source>
        <dbReference type="EMBL" id="KKM66627.1"/>
    </source>
</evidence>
<sequence length="128" mass="14394">MNIDLWHNIDLKGESAKEDILEHHFTVFSHQDSREGPLAPIMLIERVCAMILNKTSFISASQRVFLRHMVFKHPQNCVHRGCGYGGKLSELRKEGSRKGKRTFQVLSSGVTHKCPPAGFWAPPPDPCG</sequence>
<gene>
    <name evidence="1" type="ORF">LCGC14_1479290</name>
</gene>
<proteinExistence type="predicted"/>
<comment type="caution">
    <text evidence="1">The sequence shown here is derived from an EMBL/GenBank/DDBJ whole genome shotgun (WGS) entry which is preliminary data.</text>
</comment>
<dbReference type="EMBL" id="LAZR01010493">
    <property type="protein sequence ID" value="KKM66627.1"/>
    <property type="molecule type" value="Genomic_DNA"/>
</dbReference>
<dbReference type="AlphaFoldDB" id="A0A0F9MBP8"/>
<name>A0A0F9MBP8_9ZZZZ</name>